<dbReference type="GO" id="GO:0005525">
    <property type="term" value="F:GTP binding"/>
    <property type="evidence" value="ECO:0007669"/>
    <property type="project" value="UniProtKB-KW"/>
</dbReference>
<evidence type="ECO:0000256" key="5">
    <source>
        <dbReference type="PIRSR" id="PIRSR006230-1"/>
    </source>
</evidence>
<dbReference type="NCBIfam" id="TIGR03596">
    <property type="entry name" value="GTPase_YlqF"/>
    <property type="match status" value="1"/>
</dbReference>
<gene>
    <name evidence="7" type="ORF">BHU72_03155</name>
</gene>
<proteinExistence type="inferred from homology"/>
<name>A0A1E5L708_9FIRM</name>
<dbReference type="InterPro" id="IPR030378">
    <property type="entry name" value="G_CP_dom"/>
</dbReference>
<dbReference type="PANTHER" id="PTHR45782:SF4">
    <property type="entry name" value="MITOCHONDRIAL RIBOSOME-ASSOCIATED GTPASE 1"/>
    <property type="match status" value="1"/>
</dbReference>
<dbReference type="InterPro" id="IPR019991">
    <property type="entry name" value="GTP-bd_ribosome_bgen"/>
</dbReference>
<dbReference type="STRING" id="1390249.BHU72_03155"/>
<dbReference type="InterPro" id="IPR006073">
    <property type="entry name" value="GTP-bd"/>
</dbReference>
<feature type="binding site" evidence="5">
    <location>
        <begin position="133"/>
        <end position="138"/>
    </location>
    <ligand>
        <name>GTP</name>
        <dbReference type="ChEBI" id="CHEBI:37565"/>
    </ligand>
</feature>
<dbReference type="OrthoDB" id="9779790at2"/>
<comment type="subcellular location">
    <subcellularLocation>
        <location evidence="4">Cytoplasm</location>
    </subcellularLocation>
</comment>
<evidence type="ECO:0000259" key="6">
    <source>
        <dbReference type="PROSITE" id="PS51721"/>
    </source>
</evidence>
<evidence type="ECO:0000256" key="4">
    <source>
        <dbReference type="PIRNR" id="PIRNR006230"/>
    </source>
</evidence>
<dbReference type="AlphaFoldDB" id="A0A1E5L708"/>
<evidence type="ECO:0000256" key="3">
    <source>
        <dbReference type="ARBA" id="ARBA00023134"/>
    </source>
</evidence>
<dbReference type="PROSITE" id="PS51721">
    <property type="entry name" value="G_CP"/>
    <property type="match status" value="1"/>
</dbReference>
<dbReference type="InterPro" id="IPR016478">
    <property type="entry name" value="GTPase_MTG1"/>
</dbReference>
<dbReference type="EMBL" id="MJAT01000012">
    <property type="protein sequence ID" value="OEH85794.1"/>
    <property type="molecule type" value="Genomic_DNA"/>
</dbReference>
<dbReference type="Pfam" id="PF01926">
    <property type="entry name" value="MMR_HSR1"/>
    <property type="match status" value="1"/>
</dbReference>
<dbReference type="PRINTS" id="PR00326">
    <property type="entry name" value="GTP1OBG"/>
</dbReference>
<organism evidence="7 8">
    <name type="scientific">Desulfuribacillus stibiiarsenatis</name>
    <dbReference type="NCBI Taxonomy" id="1390249"/>
    <lineage>
        <taxon>Bacteria</taxon>
        <taxon>Bacillati</taxon>
        <taxon>Bacillota</taxon>
        <taxon>Desulfuribacillia</taxon>
        <taxon>Desulfuribacillales</taxon>
        <taxon>Desulfuribacillaceae</taxon>
        <taxon>Desulfuribacillus</taxon>
    </lineage>
</organism>
<feature type="domain" description="CP-type G" evidence="6">
    <location>
        <begin position="17"/>
        <end position="181"/>
    </location>
</feature>
<evidence type="ECO:0000313" key="8">
    <source>
        <dbReference type="Proteomes" id="UP000095255"/>
    </source>
</evidence>
<dbReference type="GO" id="GO:0006412">
    <property type="term" value="P:translation"/>
    <property type="evidence" value="ECO:0007669"/>
    <property type="project" value="TreeGrafter"/>
</dbReference>
<sequence length="287" mass="32186">MVCLTIQWFPGHMAKARREISEKLNVIDVVIELLDARLPLSSQNPMIQDIIKEKPKIVLLNKADIADQSVTNRWVSYFAAQDITAIPVNSQTGDGLQRVPKEAMKTVEQKAQKLLDKGFNPRAVRAIIIGIPNVGKSTLINKLANKTIAKTSDKPGVTKKQQWIKVGTEMELLDTPGILWPKFEDEAIGYRLAISGAIKEEVFDFETAGYYLAQFLSENYKDLVKDRYNLKEVPEAPMEVLEEIGRKRGCLRSGGIVDTSLAGEILLRDYRSQKLGHISLEFPPNPQ</sequence>
<dbReference type="GO" id="GO:0003924">
    <property type="term" value="F:GTPase activity"/>
    <property type="evidence" value="ECO:0007669"/>
    <property type="project" value="TreeGrafter"/>
</dbReference>
<protein>
    <recommendedName>
        <fullName evidence="1 4">Ribosome biogenesis GTPase A</fullName>
    </recommendedName>
</protein>
<evidence type="ECO:0000256" key="2">
    <source>
        <dbReference type="ARBA" id="ARBA00022741"/>
    </source>
</evidence>
<comment type="similarity">
    <text evidence="4">Belongs to the TRAFAC class YlqF/YawG GTPase family. MTG1 subfamily.</text>
</comment>
<keyword evidence="4" id="KW-0963">Cytoplasm</keyword>
<dbReference type="Gene3D" id="3.40.50.300">
    <property type="entry name" value="P-loop containing nucleotide triphosphate hydrolases"/>
    <property type="match status" value="1"/>
</dbReference>
<dbReference type="FunFam" id="3.40.50.300:FF:000590">
    <property type="entry name" value="Ribosome biogenesis GTPase A"/>
    <property type="match status" value="1"/>
</dbReference>
<keyword evidence="8" id="KW-1185">Reference proteome</keyword>
<dbReference type="SUPFAM" id="SSF52540">
    <property type="entry name" value="P-loop containing nucleoside triphosphate hydrolases"/>
    <property type="match status" value="1"/>
</dbReference>
<keyword evidence="3 4" id="KW-0342">GTP-binding</keyword>
<keyword evidence="2 4" id="KW-0547">Nucleotide-binding</keyword>
<dbReference type="GO" id="GO:0005737">
    <property type="term" value="C:cytoplasm"/>
    <property type="evidence" value="ECO:0007669"/>
    <property type="project" value="UniProtKB-SubCell"/>
</dbReference>
<dbReference type="CDD" id="cd01856">
    <property type="entry name" value="YlqF"/>
    <property type="match status" value="1"/>
</dbReference>
<dbReference type="Gene3D" id="1.10.1580.10">
    <property type="match status" value="1"/>
</dbReference>
<feature type="binding site" evidence="5">
    <location>
        <begin position="89"/>
        <end position="90"/>
    </location>
    <ligand>
        <name>GTP</name>
        <dbReference type="ChEBI" id="CHEBI:37565"/>
    </ligand>
</feature>
<feature type="binding site" evidence="5">
    <location>
        <begin position="61"/>
        <end position="64"/>
    </location>
    <ligand>
        <name>GTP</name>
        <dbReference type="ChEBI" id="CHEBI:37565"/>
    </ligand>
</feature>
<evidence type="ECO:0000256" key="1">
    <source>
        <dbReference type="ARBA" id="ARBA00014898"/>
    </source>
</evidence>
<dbReference type="PANTHER" id="PTHR45782">
    <property type="entry name" value="MITOCHONDRIAL RIBOSOME-ASSOCIATED GTPASE 1"/>
    <property type="match status" value="1"/>
</dbReference>
<evidence type="ECO:0000313" key="7">
    <source>
        <dbReference type="EMBL" id="OEH85794.1"/>
    </source>
</evidence>
<feature type="binding site" evidence="5">
    <location>
        <position position="177"/>
    </location>
    <ligand>
        <name>GTP</name>
        <dbReference type="ChEBI" id="CHEBI:37565"/>
    </ligand>
</feature>
<dbReference type="Proteomes" id="UP000095255">
    <property type="component" value="Unassembled WGS sequence"/>
</dbReference>
<comment type="caution">
    <text evidence="7">The sequence shown here is derived from an EMBL/GenBank/DDBJ whole genome shotgun (WGS) entry which is preliminary data.</text>
</comment>
<dbReference type="PIRSF" id="PIRSF006230">
    <property type="entry name" value="MG442"/>
    <property type="match status" value="1"/>
</dbReference>
<comment type="function">
    <text evidence="4">Required for a late step of 50S ribosomal subunit assembly. Has GTPase activity.</text>
</comment>
<reference evidence="7 8" key="1">
    <citation type="submission" date="2016-09" db="EMBL/GenBank/DDBJ databases">
        <title>Desulfuribacillus arsenicus sp. nov., an obligately anaerobic, dissimilatory arsenic- and antimonate-reducing bacterium isolated from anoxic sediments.</title>
        <authorList>
            <person name="Abin C.A."/>
            <person name="Hollibaugh J.T."/>
        </authorList>
    </citation>
    <scope>NUCLEOTIDE SEQUENCE [LARGE SCALE GENOMIC DNA]</scope>
    <source>
        <strain evidence="7 8">MLFW-2</strain>
    </source>
</reference>
<dbReference type="InterPro" id="IPR027417">
    <property type="entry name" value="P-loop_NTPase"/>
</dbReference>
<accession>A0A1E5L708</accession>
<dbReference type="RefSeq" id="WP_069701877.1">
    <property type="nucleotide sequence ID" value="NZ_MJAT01000012.1"/>
</dbReference>
<dbReference type="InterPro" id="IPR023179">
    <property type="entry name" value="GTP-bd_ortho_bundle_sf"/>
</dbReference>